<keyword evidence="7" id="KW-0347">Helicase</keyword>
<dbReference type="InterPro" id="IPR038718">
    <property type="entry name" value="SNF2-like_sf"/>
</dbReference>
<dbReference type="InterPro" id="IPR014001">
    <property type="entry name" value="Helicase_ATP-bd"/>
</dbReference>
<accession>A0A4S2MRN1</accession>
<dbReference type="Pfam" id="PF00271">
    <property type="entry name" value="Helicase_C"/>
    <property type="match status" value="1"/>
</dbReference>
<feature type="compositionally biased region" description="Polar residues" evidence="11">
    <location>
        <begin position="61"/>
        <end position="83"/>
    </location>
</feature>
<evidence type="ECO:0000259" key="14">
    <source>
        <dbReference type="PROSITE" id="PS51194"/>
    </source>
</evidence>
<protein>
    <submittedName>
        <fullName evidence="15">Uncharacterized protein</fullName>
    </submittedName>
</protein>
<dbReference type="GO" id="GO:0008094">
    <property type="term" value="F:ATP-dependent activity, acting on DNA"/>
    <property type="evidence" value="ECO:0007669"/>
    <property type="project" value="TreeGrafter"/>
</dbReference>
<evidence type="ECO:0000256" key="1">
    <source>
        <dbReference type="ARBA" id="ARBA00004123"/>
    </source>
</evidence>
<dbReference type="GO" id="GO:0006289">
    <property type="term" value="P:nucleotide-excision repair"/>
    <property type="evidence" value="ECO:0007669"/>
    <property type="project" value="TreeGrafter"/>
</dbReference>
<dbReference type="InterPro" id="IPR001650">
    <property type="entry name" value="Helicase_C-like"/>
</dbReference>
<evidence type="ECO:0000256" key="2">
    <source>
        <dbReference type="ARBA" id="ARBA00007025"/>
    </source>
</evidence>
<keyword evidence="8" id="KW-0862">Zinc</keyword>
<dbReference type="InterPro" id="IPR013083">
    <property type="entry name" value="Znf_RING/FYVE/PHD"/>
</dbReference>
<dbReference type="CDD" id="cd18008">
    <property type="entry name" value="DEXDc_SHPRH-like"/>
    <property type="match status" value="1"/>
</dbReference>
<dbReference type="InterPro" id="IPR000330">
    <property type="entry name" value="SNF2_N"/>
</dbReference>
<dbReference type="SMART" id="SM00490">
    <property type="entry name" value="HELICc"/>
    <property type="match status" value="1"/>
</dbReference>
<dbReference type="InterPro" id="IPR018957">
    <property type="entry name" value="Znf_C3HC4_RING-type"/>
</dbReference>
<reference evidence="15 16" key="1">
    <citation type="submission" date="2019-04" db="EMBL/GenBank/DDBJ databases">
        <title>Comparative genomics and transcriptomics to analyze fruiting body development in filamentous ascomycetes.</title>
        <authorList>
            <consortium name="DOE Joint Genome Institute"/>
            <person name="Lutkenhaus R."/>
            <person name="Traeger S."/>
            <person name="Breuer J."/>
            <person name="Kuo A."/>
            <person name="Lipzen A."/>
            <person name="Pangilinan J."/>
            <person name="Dilworth D."/>
            <person name="Sandor L."/>
            <person name="Poggeler S."/>
            <person name="Barry K."/>
            <person name="Grigoriev I.V."/>
            <person name="Nowrousian M."/>
        </authorList>
    </citation>
    <scope>NUCLEOTIDE SEQUENCE [LARGE SCALE GENOMIC DNA]</scope>
    <source>
        <strain evidence="15 16">CBS 389.68</strain>
    </source>
</reference>
<dbReference type="SUPFAM" id="SSF57850">
    <property type="entry name" value="RING/U-box"/>
    <property type="match status" value="1"/>
</dbReference>
<evidence type="ECO:0000256" key="6">
    <source>
        <dbReference type="ARBA" id="ARBA00022801"/>
    </source>
</evidence>
<dbReference type="GO" id="GO:0016787">
    <property type="term" value="F:hydrolase activity"/>
    <property type="evidence" value="ECO:0007669"/>
    <property type="project" value="UniProtKB-KW"/>
</dbReference>
<keyword evidence="16" id="KW-1185">Reference proteome</keyword>
<comment type="similarity">
    <text evidence="2">Belongs to the SNF2/RAD54 helicase family.</text>
</comment>
<evidence type="ECO:0000256" key="9">
    <source>
        <dbReference type="ARBA" id="ARBA00022840"/>
    </source>
</evidence>
<dbReference type="PROSITE" id="PS50089">
    <property type="entry name" value="ZF_RING_2"/>
    <property type="match status" value="1"/>
</dbReference>
<feature type="domain" description="RING-type" evidence="12">
    <location>
        <begin position="494"/>
        <end position="536"/>
    </location>
</feature>
<dbReference type="GO" id="GO:0005634">
    <property type="term" value="C:nucleus"/>
    <property type="evidence" value="ECO:0007669"/>
    <property type="project" value="UniProtKB-SubCell"/>
</dbReference>
<dbReference type="EMBL" id="ML220148">
    <property type="protein sequence ID" value="TGZ77878.1"/>
    <property type="molecule type" value="Genomic_DNA"/>
</dbReference>
<dbReference type="STRING" id="341454.A0A4S2MRN1"/>
<evidence type="ECO:0000313" key="16">
    <source>
        <dbReference type="Proteomes" id="UP000298138"/>
    </source>
</evidence>
<dbReference type="Gene3D" id="3.40.50.300">
    <property type="entry name" value="P-loop containing nucleotide triphosphate hydrolases"/>
    <property type="match status" value="1"/>
</dbReference>
<dbReference type="Gene3D" id="3.30.40.10">
    <property type="entry name" value="Zinc/RING finger domain, C3HC4 (zinc finger)"/>
    <property type="match status" value="1"/>
</dbReference>
<gene>
    <name evidence="15" type="ORF">EX30DRAFT_310705</name>
</gene>
<evidence type="ECO:0000256" key="8">
    <source>
        <dbReference type="ARBA" id="ARBA00022833"/>
    </source>
</evidence>
<dbReference type="InterPro" id="IPR027417">
    <property type="entry name" value="P-loop_NTPase"/>
</dbReference>
<dbReference type="PROSITE" id="PS51192">
    <property type="entry name" value="HELICASE_ATP_BIND_1"/>
    <property type="match status" value="1"/>
</dbReference>
<dbReference type="GO" id="GO:0004386">
    <property type="term" value="F:helicase activity"/>
    <property type="evidence" value="ECO:0007669"/>
    <property type="project" value="UniProtKB-KW"/>
</dbReference>
<dbReference type="InterPro" id="IPR002464">
    <property type="entry name" value="DNA/RNA_helicase_DEAH_CS"/>
</dbReference>
<dbReference type="OrthoDB" id="448448at2759"/>
<dbReference type="InParanoid" id="A0A4S2MRN1"/>
<dbReference type="PROSITE" id="PS51194">
    <property type="entry name" value="HELICASE_CTER"/>
    <property type="match status" value="1"/>
</dbReference>
<evidence type="ECO:0000256" key="5">
    <source>
        <dbReference type="ARBA" id="ARBA00022771"/>
    </source>
</evidence>
<dbReference type="SUPFAM" id="SSF52540">
    <property type="entry name" value="P-loop containing nucleoside triphosphate hydrolases"/>
    <property type="match status" value="2"/>
</dbReference>
<dbReference type="FunCoup" id="A0A4S2MRN1">
    <property type="interactions" value="279"/>
</dbReference>
<evidence type="ECO:0000313" key="15">
    <source>
        <dbReference type="EMBL" id="TGZ77878.1"/>
    </source>
</evidence>
<dbReference type="PROSITE" id="PS00690">
    <property type="entry name" value="DEAH_ATP_HELICASE"/>
    <property type="match status" value="1"/>
</dbReference>
<dbReference type="GO" id="GO:0005524">
    <property type="term" value="F:ATP binding"/>
    <property type="evidence" value="ECO:0007669"/>
    <property type="project" value="UniProtKB-KW"/>
</dbReference>
<feature type="domain" description="Helicase ATP-binding" evidence="13">
    <location>
        <begin position="156"/>
        <end position="330"/>
    </location>
</feature>
<keyword evidence="4" id="KW-0547">Nucleotide-binding</keyword>
<keyword evidence="9" id="KW-0067">ATP-binding</keyword>
<keyword evidence="6" id="KW-0378">Hydrolase</keyword>
<dbReference type="CDD" id="cd18793">
    <property type="entry name" value="SF2_C_SNF"/>
    <property type="match status" value="1"/>
</dbReference>
<dbReference type="Pfam" id="PF00097">
    <property type="entry name" value="zf-C3HC4"/>
    <property type="match status" value="1"/>
</dbReference>
<dbReference type="InterPro" id="IPR050628">
    <property type="entry name" value="SNF2_RAD54_helicase_TF"/>
</dbReference>
<dbReference type="PANTHER" id="PTHR45626:SF12">
    <property type="entry name" value="DNA REPAIR PROTEIN RAD16"/>
    <property type="match status" value="1"/>
</dbReference>
<evidence type="ECO:0000256" key="4">
    <source>
        <dbReference type="ARBA" id="ARBA00022741"/>
    </source>
</evidence>
<dbReference type="PANTHER" id="PTHR45626">
    <property type="entry name" value="TRANSCRIPTION TERMINATION FACTOR 2-RELATED"/>
    <property type="match status" value="1"/>
</dbReference>
<dbReference type="SMART" id="SM00184">
    <property type="entry name" value="RING"/>
    <property type="match status" value="1"/>
</dbReference>
<dbReference type="AlphaFoldDB" id="A0A4S2MRN1"/>
<dbReference type="Gene3D" id="3.40.50.10810">
    <property type="entry name" value="Tandem AAA-ATPase domain"/>
    <property type="match status" value="1"/>
</dbReference>
<evidence type="ECO:0000256" key="3">
    <source>
        <dbReference type="ARBA" id="ARBA00022723"/>
    </source>
</evidence>
<keyword evidence="3" id="KW-0479">Metal-binding</keyword>
<evidence type="ECO:0000259" key="12">
    <source>
        <dbReference type="PROSITE" id="PS50089"/>
    </source>
</evidence>
<sequence>MEDVDEDTEDVEGLEDVDDDFDDDFDDYFDEDEDEDEDEVEVRDGYIIDDDDEEDEEDESSGNAAPSSGNTISSQALQISHQHSPPTTRSRRRRGPRMSRAERQADNLYTHHPELKYIWDALEKLPKIAPKEVPQPDGLKLTLLPFQREGLNWLEKQEKGAFKGGILADEMGMGKTIQTIALLMTEPDTKPNLVVAPTVALMQWKSEIQKHTAGRLSVCIHHGPSRLTDAKEIAEYHVVLTTYNILESDFRKQQTGFKRKAGVFKEDSAIHQVNFHRVILDEAHNIKDRSCNTAKAVYALKTRYKLCLSGTPLQNRIGELFSLLRFLEIDPFAYYYCSGCACKNLYWKFSDGRHCDSCGHSPMHHLSFFNWSLLKPIQQNGHDGPGRKAFENIHKLLKLIMLRRTKTEREEDLGLPPKVVKIRRDRFSEEEMDLYDSIYSDGKRKFDYFVAQGVVLNNYANIFTLITRMRQMANHPDLVLRKTLSDDCEARAVCPICISPCVDAIESKCHHIFCRDCISSYLSSFPGRAPDCPKCHVDISIDLSAPEIDTPAVAKNSGITSRINHENWRSSTKIEALCAELHRLRTPYSSPKSIVFSQFTSFLSLLEFRLNSAGFKTVLLQGNMTPTQREASINHFTDTPDVEVFLVSLQAGGVALNLIEANNVFIMEPWWNPAVQWQAADRIHRIGQKRMCTVTYLIVDGSIEGRILELQEKKKRLIESTVDADQKAMEKLTVADMQFLFQN</sequence>
<feature type="region of interest" description="Disordered" evidence="11">
    <location>
        <begin position="1"/>
        <end position="107"/>
    </location>
</feature>
<dbReference type="GO" id="GO:0008270">
    <property type="term" value="F:zinc ion binding"/>
    <property type="evidence" value="ECO:0007669"/>
    <property type="project" value="UniProtKB-KW"/>
</dbReference>
<feature type="compositionally biased region" description="Acidic residues" evidence="11">
    <location>
        <begin position="1"/>
        <end position="60"/>
    </location>
</feature>
<dbReference type="Pfam" id="PF00176">
    <property type="entry name" value="SNF2-rel_dom"/>
    <property type="match status" value="1"/>
</dbReference>
<feature type="domain" description="Helicase C-terminal" evidence="14">
    <location>
        <begin position="573"/>
        <end position="729"/>
    </location>
</feature>
<evidence type="ECO:0000259" key="13">
    <source>
        <dbReference type="PROSITE" id="PS51192"/>
    </source>
</evidence>
<evidence type="ECO:0000256" key="11">
    <source>
        <dbReference type="SAM" id="MobiDB-lite"/>
    </source>
</evidence>
<dbReference type="SMART" id="SM00487">
    <property type="entry name" value="DEXDc"/>
    <property type="match status" value="1"/>
</dbReference>
<dbReference type="InterPro" id="IPR001841">
    <property type="entry name" value="Znf_RING"/>
</dbReference>
<comment type="subcellular location">
    <subcellularLocation>
        <location evidence="1">Nucleus</location>
    </subcellularLocation>
</comment>
<dbReference type="Proteomes" id="UP000298138">
    <property type="component" value="Unassembled WGS sequence"/>
</dbReference>
<dbReference type="InterPro" id="IPR017907">
    <property type="entry name" value="Znf_RING_CS"/>
</dbReference>
<organism evidence="15 16">
    <name type="scientific">Ascodesmis nigricans</name>
    <dbReference type="NCBI Taxonomy" id="341454"/>
    <lineage>
        <taxon>Eukaryota</taxon>
        <taxon>Fungi</taxon>
        <taxon>Dikarya</taxon>
        <taxon>Ascomycota</taxon>
        <taxon>Pezizomycotina</taxon>
        <taxon>Pezizomycetes</taxon>
        <taxon>Pezizales</taxon>
        <taxon>Ascodesmidaceae</taxon>
        <taxon>Ascodesmis</taxon>
    </lineage>
</organism>
<dbReference type="PROSITE" id="PS00518">
    <property type="entry name" value="ZF_RING_1"/>
    <property type="match status" value="1"/>
</dbReference>
<keyword evidence="5 10" id="KW-0863">Zinc-finger</keyword>
<evidence type="ECO:0000256" key="10">
    <source>
        <dbReference type="PROSITE-ProRule" id="PRU00175"/>
    </source>
</evidence>
<name>A0A4S2MRN1_9PEZI</name>
<dbReference type="InterPro" id="IPR049730">
    <property type="entry name" value="SNF2/RAD54-like_C"/>
</dbReference>
<proteinExistence type="inferred from homology"/>
<evidence type="ECO:0000256" key="7">
    <source>
        <dbReference type="ARBA" id="ARBA00022806"/>
    </source>
</evidence>